<evidence type="ECO:0000256" key="1">
    <source>
        <dbReference type="SAM" id="MobiDB-lite"/>
    </source>
</evidence>
<gene>
    <name evidence="3" type="ORF">GCM10007859_00060</name>
</gene>
<dbReference type="SUPFAM" id="SSF53597">
    <property type="entry name" value="Dihydrofolate reductase-like"/>
    <property type="match status" value="1"/>
</dbReference>
<dbReference type="Pfam" id="PF01872">
    <property type="entry name" value="RibD_C"/>
    <property type="match status" value="1"/>
</dbReference>
<keyword evidence="4" id="KW-1185">Reference proteome</keyword>
<dbReference type="EMBL" id="BSOY01000001">
    <property type="protein sequence ID" value="GLS00003.1"/>
    <property type="molecule type" value="Genomic_DNA"/>
</dbReference>
<dbReference type="Proteomes" id="UP001156921">
    <property type="component" value="Unassembled WGS sequence"/>
</dbReference>
<dbReference type="PANTHER" id="PTHR38011:SF2">
    <property type="entry name" value="BIFUNCTIONAL DEAMINASE-REDUCTASE DOMAIN PROTEIN"/>
    <property type="match status" value="1"/>
</dbReference>
<evidence type="ECO:0000313" key="4">
    <source>
        <dbReference type="Proteomes" id="UP001156921"/>
    </source>
</evidence>
<dbReference type="InterPro" id="IPR050765">
    <property type="entry name" value="Riboflavin_Biosynth_HTPR"/>
</dbReference>
<protein>
    <submittedName>
        <fullName evidence="3">Dihydrofolate reductase</fullName>
    </submittedName>
</protein>
<comment type="caution">
    <text evidence="3">The sequence shown here is derived from an EMBL/GenBank/DDBJ whole genome shotgun (WGS) entry which is preliminary data.</text>
</comment>
<dbReference type="InterPro" id="IPR002734">
    <property type="entry name" value="RibDG_C"/>
</dbReference>
<accession>A0ABQ6BJI5</accession>
<dbReference type="InterPro" id="IPR024072">
    <property type="entry name" value="DHFR-like_dom_sf"/>
</dbReference>
<feature type="compositionally biased region" description="Basic and acidic residues" evidence="1">
    <location>
        <begin position="207"/>
        <end position="220"/>
    </location>
</feature>
<proteinExistence type="predicted"/>
<feature type="region of interest" description="Disordered" evidence="1">
    <location>
        <begin position="190"/>
        <end position="220"/>
    </location>
</feature>
<dbReference type="RefSeq" id="WP_284219810.1">
    <property type="nucleotide sequence ID" value="NZ_BSOY01000001.1"/>
</dbReference>
<dbReference type="Gene3D" id="3.40.430.10">
    <property type="entry name" value="Dihydrofolate Reductase, subunit A"/>
    <property type="match status" value="1"/>
</dbReference>
<dbReference type="PANTHER" id="PTHR38011">
    <property type="entry name" value="DIHYDROFOLATE REDUCTASE FAMILY PROTEIN (AFU_ORTHOLOGUE AFUA_8G06820)"/>
    <property type="match status" value="1"/>
</dbReference>
<reference evidence="4" key="1">
    <citation type="journal article" date="2019" name="Int. J. Syst. Evol. Microbiol.">
        <title>The Global Catalogue of Microorganisms (GCM) 10K type strain sequencing project: providing services to taxonomists for standard genome sequencing and annotation.</title>
        <authorList>
            <consortium name="The Broad Institute Genomics Platform"/>
            <consortium name="The Broad Institute Genome Sequencing Center for Infectious Disease"/>
            <person name="Wu L."/>
            <person name="Ma J."/>
        </authorList>
    </citation>
    <scope>NUCLEOTIDE SEQUENCE [LARGE SCALE GENOMIC DNA]</scope>
    <source>
        <strain evidence="4">NBRC 110107</strain>
    </source>
</reference>
<sequence>MRTIRTASFVSLDGVMQAPGGPDEDTTGGFRFGGWVWPHFDEASGGLMGEAMGEDYDLLLGRRTYEIFAAYWPHMDEGLGRTFNTINKYVAAGPDTPMTWAHSHRLEGDLAEAVRALKATEGRDLLIQGSSEVIHTLLAHDLIDQLTLLTFPVILGAGKRLFDDGAHPGAWSLTRTRQSASGVAAHTWRRTALPPPTGSFGEVEPGEAERARRARWAREA</sequence>
<evidence type="ECO:0000259" key="2">
    <source>
        <dbReference type="Pfam" id="PF01872"/>
    </source>
</evidence>
<evidence type="ECO:0000313" key="3">
    <source>
        <dbReference type="EMBL" id="GLS00003.1"/>
    </source>
</evidence>
<name>A0ABQ6BJI5_9CAUL</name>
<organism evidence="3 4">
    <name type="scientific">Brevundimonas denitrificans</name>
    <dbReference type="NCBI Taxonomy" id="1443434"/>
    <lineage>
        <taxon>Bacteria</taxon>
        <taxon>Pseudomonadati</taxon>
        <taxon>Pseudomonadota</taxon>
        <taxon>Alphaproteobacteria</taxon>
        <taxon>Caulobacterales</taxon>
        <taxon>Caulobacteraceae</taxon>
        <taxon>Brevundimonas</taxon>
    </lineage>
</organism>
<feature type="domain" description="Bacterial bifunctional deaminase-reductase C-terminal" evidence="2">
    <location>
        <begin position="3"/>
        <end position="183"/>
    </location>
</feature>